<keyword evidence="2 4" id="KW-0689">Ribosomal protein</keyword>
<keyword evidence="3 4" id="KW-0687">Ribonucleoprotein</keyword>
<keyword evidence="4 6" id="KW-0699">rRNA-binding</keyword>
<dbReference type="OrthoDB" id="314984at2157"/>
<evidence type="ECO:0000313" key="7">
    <source>
        <dbReference type="EMBL" id="QGR18923.1"/>
    </source>
</evidence>
<evidence type="ECO:0000256" key="1">
    <source>
        <dbReference type="ARBA" id="ARBA00009451"/>
    </source>
</evidence>
<evidence type="ECO:0000256" key="4">
    <source>
        <dbReference type="HAMAP-Rule" id="MF_01331"/>
    </source>
</evidence>
<dbReference type="RefSeq" id="WP_156005152.1">
    <property type="nucleotide sequence ID" value="NZ_CP045483.1"/>
</dbReference>
<dbReference type="InterPro" id="IPR036394">
    <property type="entry name" value="Ribosomal_uL22_sf"/>
</dbReference>
<proteinExistence type="inferred from homology"/>
<organism evidence="7 8">
    <name type="scientific">Stygiolobus azoricus</name>
    <dbReference type="NCBI Taxonomy" id="41675"/>
    <lineage>
        <taxon>Archaea</taxon>
        <taxon>Thermoproteota</taxon>
        <taxon>Thermoprotei</taxon>
        <taxon>Sulfolobales</taxon>
        <taxon>Sulfolobaceae</taxon>
        <taxon>Stygiolobus</taxon>
    </lineage>
</organism>
<dbReference type="PANTHER" id="PTHR11593">
    <property type="entry name" value="60S RIBOSOMAL PROTEIN L17"/>
    <property type="match status" value="1"/>
</dbReference>
<name>A0A650CMB7_9CREN</name>
<comment type="subunit">
    <text evidence="4 6">Part of the 50S ribosomal subunit.</text>
</comment>
<dbReference type="PROSITE" id="PS00464">
    <property type="entry name" value="RIBOSOMAL_L22"/>
    <property type="match status" value="1"/>
</dbReference>
<dbReference type="CDD" id="cd00336">
    <property type="entry name" value="Ribosomal_L22"/>
    <property type="match status" value="1"/>
</dbReference>
<dbReference type="InterPro" id="IPR057265">
    <property type="entry name" value="Ribosomal_uL22_arc-type"/>
</dbReference>
<dbReference type="InterPro" id="IPR018260">
    <property type="entry name" value="Ribosomal_uL22_CS"/>
</dbReference>
<dbReference type="PANTHER" id="PTHR11593:SF10">
    <property type="entry name" value="60S RIBOSOMAL PROTEIN L17"/>
    <property type="match status" value="1"/>
</dbReference>
<evidence type="ECO:0000256" key="3">
    <source>
        <dbReference type="ARBA" id="ARBA00023274"/>
    </source>
</evidence>
<dbReference type="GeneID" id="42797857"/>
<dbReference type="EMBL" id="CP045483">
    <property type="protein sequence ID" value="QGR18923.1"/>
    <property type="molecule type" value="Genomic_DNA"/>
</dbReference>
<evidence type="ECO:0000256" key="6">
    <source>
        <dbReference type="RuleBase" id="RU004007"/>
    </source>
</evidence>
<dbReference type="GO" id="GO:0022625">
    <property type="term" value="C:cytosolic large ribosomal subunit"/>
    <property type="evidence" value="ECO:0007669"/>
    <property type="project" value="UniProtKB-UniRule"/>
</dbReference>
<dbReference type="SUPFAM" id="SSF54843">
    <property type="entry name" value="Ribosomal protein L22"/>
    <property type="match status" value="1"/>
</dbReference>
<dbReference type="NCBIfam" id="NF003260">
    <property type="entry name" value="PRK04223.1"/>
    <property type="match status" value="1"/>
</dbReference>
<evidence type="ECO:0000313" key="8">
    <source>
        <dbReference type="Proteomes" id="UP000423396"/>
    </source>
</evidence>
<dbReference type="GO" id="GO:0003735">
    <property type="term" value="F:structural constituent of ribosome"/>
    <property type="evidence" value="ECO:0007669"/>
    <property type="project" value="UniProtKB-UniRule"/>
</dbReference>
<dbReference type="GO" id="GO:0002181">
    <property type="term" value="P:cytoplasmic translation"/>
    <property type="evidence" value="ECO:0007669"/>
    <property type="project" value="TreeGrafter"/>
</dbReference>
<sequence length="157" mass="18028">MASWTYPQLSISEDRIAKAVIKNVDASIRDLYNVCKAVRGMKLNEAKAFLERVLRQEEALPFWRYSHGASHKSNISEKWKVKSGRYPRKAIKYVLKVLQNAENNASVKGLDIDNVRIVHIAAHKGVTIKRFMPRAFGRATRKYKYTSHIEVVLAEVE</sequence>
<dbReference type="KEGG" id="sazo:D1868_02250"/>
<comment type="function">
    <text evidence="4 6">This protein binds specifically to 23S rRNA. It makes multiple contacts with different domains of the 23S rRNA in the assembled 50S subunit and ribosome.</text>
</comment>
<gene>
    <name evidence="4" type="primary">rpl22</name>
    <name evidence="7" type="ORF">D1868_02250</name>
</gene>
<evidence type="ECO:0000256" key="2">
    <source>
        <dbReference type="ARBA" id="ARBA00022980"/>
    </source>
</evidence>
<dbReference type="Gene3D" id="3.90.470.10">
    <property type="entry name" value="Ribosomal protein L22/L17"/>
    <property type="match status" value="1"/>
</dbReference>
<dbReference type="Proteomes" id="UP000423396">
    <property type="component" value="Chromosome"/>
</dbReference>
<evidence type="ECO:0000256" key="5">
    <source>
        <dbReference type="RuleBase" id="RU004005"/>
    </source>
</evidence>
<reference evidence="7 8" key="1">
    <citation type="submission" date="2019-10" db="EMBL/GenBank/DDBJ databases">
        <title>Genome Sequences from Six Type Strain Members of the Archaeal Family Sulfolobaceae: Acidianus ambivalens, Acidianus infernus, Metallosphaera prunae, Stygiolobus azoricus, Sulfolobus metallicus, and Sulfurisphaera ohwakuensis.</title>
        <authorList>
            <person name="Counts J.A."/>
            <person name="Kelly R.M."/>
        </authorList>
    </citation>
    <scope>NUCLEOTIDE SEQUENCE [LARGE SCALE GENOMIC DNA]</scope>
    <source>
        <strain evidence="7 8">FC6</strain>
    </source>
</reference>
<dbReference type="Pfam" id="PF00237">
    <property type="entry name" value="Ribosomal_L22"/>
    <property type="match status" value="1"/>
</dbReference>
<comment type="similarity">
    <text evidence="1 4 5">Belongs to the universal ribosomal protein uL22 family.</text>
</comment>
<accession>A0A650CMB7</accession>
<dbReference type="InterPro" id="IPR001063">
    <property type="entry name" value="Ribosomal_uL22"/>
</dbReference>
<comment type="function">
    <text evidence="4">The globular domain of the protein is located near the polypeptide exit tunnel on the outside of the subunit, while an extended beta-hairpin is found that lines the wall of the exit tunnel in the center of the 70S ribosome.</text>
</comment>
<protein>
    <recommendedName>
        <fullName evidence="4">Large ribosomal subunit protein uL22</fullName>
    </recommendedName>
</protein>
<dbReference type="NCBIfam" id="TIGR01038">
    <property type="entry name" value="uL22_arch_euk"/>
    <property type="match status" value="1"/>
</dbReference>
<keyword evidence="4 6" id="KW-0694">RNA-binding</keyword>
<dbReference type="AlphaFoldDB" id="A0A650CMB7"/>
<dbReference type="GO" id="GO:0019843">
    <property type="term" value="F:rRNA binding"/>
    <property type="evidence" value="ECO:0007669"/>
    <property type="project" value="UniProtKB-UniRule"/>
</dbReference>
<dbReference type="HAMAP" id="MF_01331_A">
    <property type="entry name" value="Ribosomal_uL22_A"/>
    <property type="match status" value="1"/>
</dbReference>
<keyword evidence="8" id="KW-1185">Reference proteome</keyword>
<dbReference type="InterPro" id="IPR005721">
    <property type="entry name" value="Ribosomal_uL22_euk/arc"/>
</dbReference>